<dbReference type="AlphaFoldDB" id="A0A918TMF3"/>
<keyword evidence="7 9" id="KW-1133">Transmembrane helix</keyword>
<dbReference type="EMBL" id="BMXI01000008">
    <property type="protein sequence ID" value="GHC54101.1"/>
    <property type="molecule type" value="Genomic_DNA"/>
</dbReference>
<sequence>MSTSFKPLGKLLLLISLPLYVIDQITKWWIVFRFEEPPIIRQLDKNGEVILAPSFGTADPPIVLIENFFNITRVHNQGVAFGFGNGSSWAPIVFLLVPLIAVTLLLTFWKKGAFATPMMKTACVLLFAGIAGNVTDRLFQGFWLDRVKDGSWWERFSAGYVVDFLDITIPLVNYRWPTFNVADSCISVAAVLLVISSFREEAAKKK</sequence>
<comment type="catalytic activity">
    <reaction evidence="9">
        <text>Release of signal peptides from bacterial membrane prolipoproteins. Hydrolyzes -Xaa-Yaa-Zaa-|-(S,diacylglyceryl)Cys-, in which Xaa is hydrophobic (preferably Leu), and Yaa (Ala or Ser) and Zaa (Gly or Ala) have small, neutral side chains.</text>
        <dbReference type="EC" id="3.4.23.36"/>
    </reaction>
</comment>
<accession>A0A918TMF3</accession>
<gene>
    <name evidence="9" type="primary">lspA</name>
    <name evidence="11" type="ORF">GCM10007100_20530</name>
</gene>
<comment type="similarity">
    <text evidence="1 9 10">Belongs to the peptidase A8 family.</text>
</comment>
<dbReference type="PANTHER" id="PTHR33695">
    <property type="entry name" value="LIPOPROTEIN SIGNAL PEPTIDASE"/>
    <property type="match status" value="1"/>
</dbReference>
<evidence type="ECO:0000256" key="5">
    <source>
        <dbReference type="ARBA" id="ARBA00022750"/>
    </source>
</evidence>
<keyword evidence="12" id="KW-1185">Reference proteome</keyword>
<proteinExistence type="inferred from homology"/>
<protein>
    <recommendedName>
        <fullName evidence="9">Lipoprotein signal peptidase</fullName>
        <ecNumber evidence="9">3.4.23.36</ecNumber>
    </recommendedName>
    <alternativeName>
        <fullName evidence="9">Prolipoprotein signal peptidase</fullName>
    </alternativeName>
    <alternativeName>
        <fullName evidence="9">Signal peptidase II</fullName>
        <shortName evidence="9">SPase II</shortName>
    </alternativeName>
</protein>
<dbReference type="HAMAP" id="MF_00161">
    <property type="entry name" value="LspA"/>
    <property type="match status" value="1"/>
</dbReference>
<feature type="transmembrane region" description="Helical" evidence="9">
    <location>
        <begin position="179"/>
        <end position="198"/>
    </location>
</feature>
<evidence type="ECO:0000256" key="6">
    <source>
        <dbReference type="ARBA" id="ARBA00022801"/>
    </source>
</evidence>
<evidence type="ECO:0000256" key="1">
    <source>
        <dbReference type="ARBA" id="ARBA00006139"/>
    </source>
</evidence>
<dbReference type="GO" id="GO:0006508">
    <property type="term" value="P:proteolysis"/>
    <property type="evidence" value="ECO:0007669"/>
    <property type="project" value="UniProtKB-KW"/>
</dbReference>
<dbReference type="RefSeq" id="WP_189569860.1">
    <property type="nucleotide sequence ID" value="NZ_BMXI01000008.1"/>
</dbReference>
<keyword evidence="6 9" id="KW-0378">Hydrolase</keyword>
<dbReference type="PANTHER" id="PTHR33695:SF1">
    <property type="entry name" value="LIPOPROTEIN SIGNAL PEPTIDASE"/>
    <property type="match status" value="1"/>
</dbReference>
<comment type="subcellular location">
    <subcellularLocation>
        <location evidence="9">Cell membrane</location>
        <topology evidence="9">Multi-pass membrane protein</topology>
    </subcellularLocation>
</comment>
<comment type="caution">
    <text evidence="9">Lacks conserved residue(s) required for the propagation of feature annotation.</text>
</comment>
<evidence type="ECO:0000256" key="3">
    <source>
        <dbReference type="ARBA" id="ARBA00022670"/>
    </source>
</evidence>
<evidence type="ECO:0000256" key="10">
    <source>
        <dbReference type="RuleBase" id="RU004181"/>
    </source>
</evidence>
<evidence type="ECO:0000256" key="2">
    <source>
        <dbReference type="ARBA" id="ARBA00022475"/>
    </source>
</evidence>
<comment type="pathway">
    <text evidence="9">Protein modification; lipoprotein biosynthesis (signal peptide cleavage).</text>
</comment>
<evidence type="ECO:0000256" key="4">
    <source>
        <dbReference type="ARBA" id="ARBA00022692"/>
    </source>
</evidence>
<reference evidence="11" key="1">
    <citation type="journal article" date="2014" name="Int. J. Syst. Evol. Microbiol.">
        <title>Complete genome sequence of Corynebacterium casei LMG S-19264T (=DSM 44701T), isolated from a smear-ripened cheese.</title>
        <authorList>
            <consortium name="US DOE Joint Genome Institute (JGI-PGF)"/>
            <person name="Walter F."/>
            <person name="Albersmeier A."/>
            <person name="Kalinowski J."/>
            <person name="Ruckert C."/>
        </authorList>
    </citation>
    <scope>NUCLEOTIDE SEQUENCE</scope>
    <source>
        <strain evidence="11">KCTC 12988</strain>
    </source>
</reference>
<dbReference type="Pfam" id="PF01252">
    <property type="entry name" value="Peptidase_A8"/>
    <property type="match status" value="1"/>
</dbReference>
<dbReference type="PRINTS" id="PR00781">
    <property type="entry name" value="LIPOSIGPTASE"/>
</dbReference>
<keyword evidence="8 9" id="KW-0472">Membrane</keyword>
<evidence type="ECO:0000313" key="11">
    <source>
        <dbReference type="EMBL" id="GHC54101.1"/>
    </source>
</evidence>
<feature type="transmembrane region" description="Helical" evidence="9">
    <location>
        <begin position="121"/>
        <end position="143"/>
    </location>
</feature>
<keyword evidence="2 9" id="KW-1003">Cell membrane</keyword>
<dbReference type="GO" id="GO:0005886">
    <property type="term" value="C:plasma membrane"/>
    <property type="evidence" value="ECO:0007669"/>
    <property type="project" value="UniProtKB-SubCell"/>
</dbReference>
<keyword evidence="5 9" id="KW-0064">Aspartyl protease</keyword>
<evidence type="ECO:0000256" key="9">
    <source>
        <dbReference type="HAMAP-Rule" id="MF_00161"/>
    </source>
</evidence>
<evidence type="ECO:0000256" key="8">
    <source>
        <dbReference type="ARBA" id="ARBA00023136"/>
    </source>
</evidence>
<feature type="active site" evidence="9">
    <location>
        <position position="183"/>
    </location>
</feature>
<comment type="function">
    <text evidence="9">This protein specifically catalyzes the removal of signal peptides from prolipoproteins.</text>
</comment>
<dbReference type="EC" id="3.4.23.36" evidence="9"/>
<feature type="transmembrane region" description="Helical" evidence="9">
    <location>
        <begin position="89"/>
        <end position="109"/>
    </location>
</feature>
<keyword evidence="4 9" id="KW-0812">Transmembrane</keyword>
<organism evidence="11 12">
    <name type="scientific">Roseibacillus persicicus</name>
    <dbReference type="NCBI Taxonomy" id="454148"/>
    <lineage>
        <taxon>Bacteria</taxon>
        <taxon>Pseudomonadati</taxon>
        <taxon>Verrucomicrobiota</taxon>
        <taxon>Verrucomicrobiia</taxon>
        <taxon>Verrucomicrobiales</taxon>
        <taxon>Verrucomicrobiaceae</taxon>
        <taxon>Roseibacillus</taxon>
    </lineage>
</organism>
<keyword evidence="3 9" id="KW-0645">Protease</keyword>
<dbReference type="InterPro" id="IPR001872">
    <property type="entry name" value="Peptidase_A8"/>
</dbReference>
<evidence type="ECO:0000256" key="7">
    <source>
        <dbReference type="ARBA" id="ARBA00022989"/>
    </source>
</evidence>
<evidence type="ECO:0000313" key="12">
    <source>
        <dbReference type="Proteomes" id="UP000644507"/>
    </source>
</evidence>
<reference evidence="11" key="2">
    <citation type="submission" date="2020-09" db="EMBL/GenBank/DDBJ databases">
        <authorList>
            <person name="Sun Q."/>
            <person name="Kim S."/>
        </authorList>
    </citation>
    <scope>NUCLEOTIDE SEQUENCE</scope>
    <source>
        <strain evidence="11">KCTC 12988</strain>
    </source>
</reference>
<name>A0A918TMF3_9BACT</name>
<dbReference type="GO" id="GO:0004190">
    <property type="term" value="F:aspartic-type endopeptidase activity"/>
    <property type="evidence" value="ECO:0007669"/>
    <property type="project" value="UniProtKB-UniRule"/>
</dbReference>
<feature type="active site" evidence="9">
    <location>
        <position position="163"/>
    </location>
</feature>
<dbReference type="Proteomes" id="UP000644507">
    <property type="component" value="Unassembled WGS sequence"/>
</dbReference>
<comment type="caution">
    <text evidence="11">The sequence shown here is derived from an EMBL/GenBank/DDBJ whole genome shotgun (WGS) entry which is preliminary data.</text>
</comment>